<keyword evidence="2" id="KW-0472">Membrane</keyword>
<feature type="transmembrane region" description="Helical" evidence="2">
    <location>
        <begin position="284"/>
        <end position="307"/>
    </location>
</feature>
<keyword evidence="2" id="KW-0812">Transmembrane</keyword>
<dbReference type="AlphaFoldDB" id="A0A545W7W6"/>
<gene>
    <name evidence="4" type="ORF">IF1G_02960</name>
</gene>
<feature type="compositionally biased region" description="Polar residues" evidence="1">
    <location>
        <begin position="359"/>
        <end position="388"/>
    </location>
</feature>
<sequence length="508" mass="54467">MLTTLLSTTAALLLAFVAQPAAATRSDGTPICDYYAKEKYGGNTKDTQLRLMSSIVAHAYSGGPNSTKFNNTDTGIFNMGSSEGEVVHLKKFFDGTTPTTNFNDAAIKTDWLDGGGLDPLLAYLNGTTKTPEIRKGSNQYTLFTHWYVAFGRIYGCTKVEEFLDQPYRAMMPAYVHKYMDLKKHEVSYFIRQLTAASKQYGFTDSDANSLEQVMNGRYNIRCAPAEKNTLYSICLDEDCPLAFPKSDCTAYKNIAQYAVDEKPTESPGAGAGAASSKSDLGGGAIAGIVVGAVAGVGLIIGALWFVFNKKRNGAATKQAGSMAVPPQANGGGYHNPALYSPAMTQSHFDMGGGGGGQYDSVSQSPYDPSRHSQFTYFSQNRESQHTTPNSPPPPGWVEMPPQELHATEIAAPTTPPLGSAPGSPTKLGYKPDSISFEPTAQPAELLPDATLANPTSDCSMYIARACSISDTALQDASPELSLRFEFASADDVLCSTRPVRRPKGWVEG</sequence>
<feature type="signal peptide" evidence="3">
    <location>
        <begin position="1"/>
        <end position="23"/>
    </location>
</feature>
<evidence type="ECO:0000256" key="2">
    <source>
        <dbReference type="SAM" id="Phobius"/>
    </source>
</evidence>
<keyword evidence="3" id="KW-0732">Signal</keyword>
<proteinExistence type="predicted"/>
<feature type="chain" id="PRO_5021914730" evidence="3">
    <location>
        <begin position="24"/>
        <end position="508"/>
    </location>
</feature>
<accession>A0A545W7W6</accession>
<dbReference type="EMBL" id="SPUK01000003">
    <property type="protein sequence ID" value="TQV98880.1"/>
    <property type="molecule type" value="Genomic_DNA"/>
</dbReference>
<evidence type="ECO:0000313" key="5">
    <source>
        <dbReference type="Proteomes" id="UP000315783"/>
    </source>
</evidence>
<comment type="caution">
    <text evidence="4">The sequence shown here is derived from an EMBL/GenBank/DDBJ whole genome shotgun (WGS) entry which is preliminary data.</text>
</comment>
<keyword evidence="2" id="KW-1133">Transmembrane helix</keyword>
<keyword evidence="5" id="KW-1185">Reference proteome</keyword>
<feature type="region of interest" description="Disordered" evidence="1">
    <location>
        <begin position="344"/>
        <end position="400"/>
    </location>
</feature>
<evidence type="ECO:0000256" key="3">
    <source>
        <dbReference type="SAM" id="SignalP"/>
    </source>
</evidence>
<evidence type="ECO:0000313" key="4">
    <source>
        <dbReference type="EMBL" id="TQV98880.1"/>
    </source>
</evidence>
<dbReference type="Proteomes" id="UP000315783">
    <property type="component" value="Unassembled WGS sequence"/>
</dbReference>
<organism evidence="4 5">
    <name type="scientific">Cordyceps javanica</name>
    <dbReference type="NCBI Taxonomy" id="43265"/>
    <lineage>
        <taxon>Eukaryota</taxon>
        <taxon>Fungi</taxon>
        <taxon>Dikarya</taxon>
        <taxon>Ascomycota</taxon>
        <taxon>Pezizomycotina</taxon>
        <taxon>Sordariomycetes</taxon>
        <taxon>Hypocreomycetidae</taxon>
        <taxon>Hypocreales</taxon>
        <taxon>Cordycipitaceae</taxon>
        <taxon>Cordyceps</taxon>
    </lineage>
</organism>
<protein>
    <submittedName>
        <fullName evidence="4">Uncharacterized protein</fullName>
    </submittedName>
</protein>
<dbReference type="OrthoDB" id="2110578at2759"/>
<evidence type="ECO:0000256" key="1">
    <source>
        <dbReference type="SAM" id="MobiDB-lite"/>
    </source>
</evidence>
<name>A0A545W7W6_9HYPO</name>
<reference evidence="4 5" key="1">
    <citation type="journal article" date="2019" name="Appl. Microbiol. Biotechnol.">
        <title>Genome sequence of Isaria javanica and comparative genome analysis insights into family S53 peptidase evolution in fungal entomopathogens.</title>
        <authorList>
            <person name="Lin R."/>
            <person name="Zhang X."/>
            <person name="Xin B."/>
            <person name="Zou M."/>
            <person name="Gao Y."/>
            <person name="Qin F."/>
            <person name="Hu Q."/>
            <person name="Xie B."/>
            <person name="Cheng X."/>
        </authorList>
    </citation>
    <scope>NUCLEOTIDE SEQUENCE [LARGE SCALE GENOMIC DNA]</scope>
    <source>
        <strain evidence="4 5">IJ1G</strain>
    </source>
</reference>
<dbReference type="STRING" id="43265.A0A545W7W6"/>